<sequence length="60" mass="7149">MRTYKREPGAIRKNLPLSPLHLSPRRGISHLFESSMELLTRSMNFHLKQRLECRVQYPDL</sequence>
<name>A0A915IY01_ROMCU</name>
<accession>A0A915IY01</accession>
<reference evidence="2" key="1">
    <citation type="submission" date="2022-11" db="UniProtKB">
        <authorList>
            <consortium name="WormBaseParasite"/>
        </authorList>
    </citation>
    <scope>IDENTIFICATION</scope>
</reference>
<proteinExistence type="predicted"/>
<keyword evidence="1" id="KW-1185">Reference proteome</keyword>
<evidence type="ECO:0000313" key="2">
    <source>
        <dbReference type="WBParaSite" id="nRc.2.0.1.t19081-RA"/>
    </source>
</evidence>
<dbReference type="AlphaFoldDB" id="A0A915IY01"/>
<evidence type="ECO:0000313" key="1">
    <source>
        <dbReference type="Proteomes" id="UP000887565"/>
    </source>
</evidence>
<dbReference type="Proteomes" id="UP000887565">
    <property type="component" value="Unplaced"/>
</dbReference>
<organism evidence="1 2">
    <name type="scientific">Romanomermis culicivorax</name>
    <name type="common">Nematode worm</name>
    <dbReference type="NCBI Taxonomy" id="13658"/>
    <lineage>
        <taxon>Eukaryota</taxon>
        <taxon>Metazoa</taxon>
        <taxon>Ecdysozoa</taxon>
        <taxon>Nematoda</taxon>
        <taxon>Enoplea</taxon>
        <taxon>Dorylaimia</taxon>
        <taxon>Mermithida</taxon>
        <taxon>Mermithoidea</taxon>
        <taxon>Mermithidae</taxon>
        <taxon>Romanomermis</taxon>
    </lineage>
</organism>
<dbReference type="WBParaSite" id="nRc.2.0.1.t19081-RA">
    <property type="protein sequence ID" value="nRc.2.0.1.t19081-RA"/>
    <property type="gene ID" value="nRc.2.0.1.g19081"/>
</dbReference>
<protein>
    <submittedName>
        <fullName evidence="2">Uncharacterized protein</fullName>
    </submittedName>
</protein>